<reference evidence="2 3" key="1">
    <citation type="journal article" date="2012" name="Nat. Biotechnol.">
        <title>Draft genome sequence of pigeonpea (Cajanus cajan), an orphan legume crop of resource-poor farmers.</title>
        <authorList>
            <person name="Varshney R.K."/>
            <person name="Chen W."/>
            <person name="Li Y."/>
            <person name="Bharti A.K."/>
            <person name="Saxena R.K."/>
            <person name="Schlueter J.A."/>
            <person name="Donoghue M.T."/>
            <person name="Azam S."/>
            <person name="Fan G."/>
            <person name="Whaley A.M."/>
            <person name="Farmer A.D."/>
            <person name="Sheridan J."/>
            <person name="Iwata A."/>
            <person name="Tuteja R."/>
            <person name="Penmetsa R.V."/>
            <person name="Wu W."/>
            <person name="Upadhyaya H.D."/>
            <person name="Yang S.P."/>
            <person name="Shah T."/>
            <person name="Saxena K.B."/>
            <person name="Michael T."/>
            <person name="McCombie W.R."/>
            <person name="Yang B."/>
            <person name="Zhang G."/>
            <person name="Yang H."/>
            <person name="Wang J."/>
            <person name="Spillane C."/>
            <person name="Cook D.R."/>
            <person name="May G.D."/>
            <person name="Xu X."/>
            <person name="Jackson S.A."/>
        </authorList>
    </citation>
    <scope>NUCLEOTIDE SEQUENCE [LARGE SCALE GENOMIC DNA]</scope>
    <source>
        <strain evidence="3">cv. Asha</strain>
    </source>
</reference>
<protein>
    <recommendedName>
        <fullName evidence="4">Protein APEM9</fullName>
    </recommendedName>
</protein>
<dbReference type="AlphaFoldDB" id="A0A151T2W4"/>
<sequence length="346" mass="39088">MEITTAIWKQIEESESYLVCAMYEDAASLASSILERLRDAHDRGLETQDMLESSAMVLLQAFNLLGRTPEILNQLRLYFISVKAIPPLVLLTGACFQIAQGSTLGVQEFLEEFLNGWSLEEAQYCAVITETNVEGARRDVRRFVLGTDEYLQVVEVYTFALLATVLKDVDLAISWVENASLPEENRQGLLRRLHSMHSRKSSILSQISSPHSPTNGNEAYSFKEQNVSEGLLKSLKSKHVDNEKNRSKEPVPKLSERIKACFWCFRAINLKIGSAKFVITSGKILLGCLIVFIYYVFRKKQARLQRIAKRQVIAVKRALVDLWQLAFSYQVNPLVQPLSAAARQGQ</sequence>
<gene>
    <name evidence="2" type="ORF">KK1_015846</name>
</gene>
<accession>A0A151T2W4</accession>
<dbReference type="PANTHER" id="PTHR36361">
    <property type="entry name" value="PROTEIN APEM9"/>
    <property type="match status" value="1"/>
</dbReference>
<name>A0A151T2W4_CAJCA</name>
<organism evidence="2 3">
    <name type="scientific">Cajanus cajan</name>
    <name type="common">Pigeon pea</name>
    <name type="synonym">Cajanus indicus</name>
    <dbReference type="NCBI Taxonomy" id="3821"/>
    <lineage>
        <taxon>Eukaryota</taxon>
        <taxon>Viridiplantae</taxon>
        <taxon>Streptophyta</taxon>
        <taxon>Embryophyta</taxon>
        <taxon>Tracheophyta</taxon>
        <taxon>Spermatophyta</taxon>
        <taxon>Magnoliopsida</taxon>
        <taxon>eudicotyledons</taxon>
        <taxon>Gunneridae</taxon>
        <taxon>Pentapetalae</taxon>
        <taxon>rosids</taxon>
        <taxon>fabids</taxon>
        <taxon>Fabales</taxon>
        <taxon>Fabaceae</taxon>
        <taxon>Papilionoideae</taxon>
        <taxon>50 kb inversion clade</taxon>
        <taxon>NPAAA clade</taxon>
        <taxon>indigoferoid/millettioid clade</taxon>
        <taxon>Phaseoleae</taxon>
        <taxon>Cajanus</taxon>
    </lineage>
</organism>
<keyword evidence="1" id="KW-1133">Transmembrane helix</keyword>
<keyword evidence="3" id="KW-1185">Reference proteome</keyword>
<dbReference type="OrthoDB" id="1919407at2759"/>
<evidence type="ECO:0000313" key="3">
    <source>
        <dbReference type="Proteomes" id="UP000075243"/>
    </source>
</evidence>
<dbReference type="OMA" id="FGNTRFS"/>
<proteinExistence type="predicted"/>
<evidence type="ECO:0000313" key="2">
    <source>
        <dbReference type="EMBL" id="KYP61359.1"/>
    </source>
</evidence>
<dbReference type="GO" id="GO:0015919">
    <property type="term" value="P:peroxisomal membrane transport"/>
    <property type="evidence" value="ECO:0007669"/>
    <property type="project" value="InterPro"/>
</dbReference>
<keyword evidence="1" id="KW-0812">Transmembrane</keyword>
<evidence type="ECO:0008006" key="4">
    <source>
        <dbReference type="Google" id="ProtNLM"/>
    </source>
</evidence>
<dbReference type="STRING" id="3821.A0A151T2W4"/>
<keyword evidence="1" id="KW-0472">Membrane</keyword>
<feature type="transmembrane region" description="Helical" evidence="1">
    <location>
        <begin position="277"/>
        <end position="297"/>
    </location>
</feature>
<dbReference type="InterPro" id="IPR034571">
    <property type="entry name" value="APEM9"/>
</dbReference>
<dbReference type="EMBL" id="CM003610">
    <property type="protein sequence ID" value="KYP61359.1"/>
    <property type="molecule type" value="Genomic_DNA"/>
</dbReference>
<dbReference type="Gramene" id="C.cajan_15402.t">
    <property type="protein sequence ID" value="C.cajan_15402.t"/>
    <property type="gene ID" value="C.cajan_15402"/>
</dbReference>
<dbReference type="Proteomes" id="UP000075243">
    <property type="component" value="Chromosome 8"/>
</dbReference>
<evidence type="ECO:0000256" key="1">
    <source>
        <dbReference type="SAM" id="Phobius"/>
    </source>
</evidence>
<dbReference type="PANTHER" id="PTHR36361:SF1">
    <property type="entry name" value="PROTEIN APEM9"/>
    <property type="match status" value="1"/>
</dbReference>